<dbReference type="OMA" id="TPFRQGL"/>
<dbReference type="Pfam" id="PF00276">
    <property type="entry name" value="Ribosomal_L23"/>
    <property type="match status" value="1"/>
</dbReference>
<dbReference type="InterPro" id="IPR012678">
    <property type="entry name" value="Ribosomal_uL23/eL15/eS24_sf"/>
</dbReference>
<dbReference type="STRING" id="4829.A0A163J2U9"/>
<dbReference type="EMBL" id="LT551286">
    <property type="protein sequence ID" value="SAL96822.1"/>
    <property type="molecule type" value="Genomic_DNA"/>
</dbReference>
<name>A0A163J2U9_ABSGL</name>
<organism evidence="5">
    <name type="scientific">Absidia glauca</name>
    <name type="common">Pin mould</name>
    <dbReference type="NCBI Taxonomy" id="4829"/>
    <lineage>
        <taxon>Eukaryota</taxon>
        <taxon>Fungi</taxon>
        <taxon>Fungi incertae sedis</taxon>
        <taxon>Mucoromycota</taxon>
        <taxon>Mucoromycotina</taxon>
        <taxon>Mucoromycetes</taxon>
        <taxon>Mucorales</taxon>
        <taxon>Cunninghamellaceae</taxon>
        <taxon>Absidia</taxon>
    </lineage>
</organism>
<dbReference type="GO" id="GO:0003735">
    <property type="term" value="F:structural constituent of ribosome"/>
    <property type="evidence" value="ECO:0007669"/>
    <property type="project" value="InterPro"/>
</dbReference>
<gene>
    <name evidence="5" type="primary">ABSGL_02249.1 scaffold 2873</name>
</gene>
<evidence type="ECO:0000313" key="6">
    <source>
        <dbReference type="Proteomes" id="UP000078561"/>
    </source>
</evidence>
<dbReference type="GO" id="GO:0005762">
    <property type="term" value="C:mitochondrial large ribosomal subunit"/>
    <property type="evidence" value="ECO:0007669"/>
    <property type="project" value="TreeGrafter"/>
</dbReference>
<dbReference type="FunCoup" id="A0A163J2U9">
    <property type="interactions" value="247"/>
</dbReference>
<dbReference type="InterPro" id="IPR013025">
    <property type="entry name" value="Ribosomal_uL23-like"/>
</dbReference>
<evidence type="ECO:0000256" key="3">
    <source>
        <dbReference type="ARBA" id="ARBA00023274"/>
    </source>
</evidence>
<proteinExistence type="inferred from homology"/>
<dbReference type="PANTHER" id="PTHR12059:SF5">
    <property type="entry name" value="LARGE RIBOSOMAL SUBUNIT PROTEIN UL23M"/>
    <property type="match status" value="1"/>
</dbReference>
<dbReference type="GO" id="GO:0032543">
    <property type="term" value="P:mitochondrial translation"/>
    <property type="evidence" value="ECO:0007669"/>
    <property type="project" value="TreeGrafter"/>
</dbReference>
<evidence type="ECO:0000256" key="1">
    <source>
        <dbReference type="ARBA" id="ARBA00006700"/>
    </source>
</evidence>
<reference evidence="5" key="1">
    <citation type="submission" date="2016-04" db="EMBL/GenBank/DDBJ databases">
        <authorList>
            <person name="Evans L.H."/>
            <person name="Alamgir A."/>
            <person name="Owens N."/>
            <person name="Weber N.D."/>
            <person name="Virtaneva K."/>
            <person name="Barbian K."/>
            <person name="Babar A."/>
            <person name="Rosenke K."/>
        </authorList>
    </citation>
    <scope>NUCLEOTIDE SEQUENCE [LARGE SCALE GENOMIC DNA]</scope>
    <source>
        <strain evidence="5">CBS 101.48</strain>
    </source>
</reference>
<keyword evidence="3" id="KW-0687">Ribonucleoprotein</keyword>
<keyword evidence="6" id="KW-1185">Reference proteome</keyword>
<dbReference type="PANTHER" id="PTHR12059">
    <property type="entry name" value="RIBOSOMAL PROTEIN L23-RELATED"/>
    <property type="match status" value="1"/>
</dbReference>
<dbReference type="SUPFAM" id="SSF54189">
    <property type="entry name" value="Ribosomal proteins S24e, L23 and L15e"/>
    <property type="match status" value="1"/>
</dbReference>
<dbReference type="Proteomes" id="UP000078561">
    <property type="component" value="Unassembled WGS sequence"/>
</dbReference>
<dbReference type="InterPro" id="IPR012677">
    <property type="entry name" value="Nucleotide-bd_a/b_plait_sf"/>
</dbReference>
<dbReference type="Gene3D" id="3.30.70.330">
    <property type="match status" value="1"/>
</dbReference>
<accession>A0A163J2U9</accession>
<evidence type="ECO:0000313" key="5">
    <source>
        <dbReference type="EMBL" id="SAL96822.1"/>
    </source>
</evidence>
<comment type="similarity">
    <text evidence="1">Belongs to the universal ribosomal protein uL23 family.</text>
</comment>
<dbReference type="OrthoDB" id="275582at2759"/>
<evidence type="ECO:0000256" key="2">
    <source>
        <dbReference type="ARBA" id="ARBA00022980"/>
    </source>
</evidence>
<dbReference type="AlphaFoldDB" id="A0A163J2U9"/>
<sequence>MDFLSNKIFDPSSYLSNDTRDVRGAVVSLSWKDKVYLPNMIFKMVRSPNLQPNQVAFRVPPKCNKFDIHSYLTNIYGVNVQEVRTMNYATLHKKGRNGKTEVSGSAYKKAIVTLDTDFVWPKAPEWCELDNEQQRLGTKAAGRKLKGWRFRGTPTERADLKEVNDQLHARMEAEQKSK</sequence>
<protein>
    <recommendedName>
        <fullName evidence="4">Large ribosomal subunit protein uL23m</fullName>
    </recommendedName>
</protein>
<keyword evidence="2" id="KW-0689">Ribosomal protein</keyword>
<evidence type="ECO:0000256" key="4">
    <source>
        <dbReference type="ARBA" id="ARBA00039977"/>
    </source>
</evidence>
<dbReference type="InParanoid" id="A0A163J2U9"/>